<keyword evidence="9" id="KW-0206">Cytoskeleton</keyword>
<dbReference type="Proteomes" id="UP001383192">
    <property type="component" value="Unassembled WGS sequence"/>
</dbReference>
<evidence type="ECO:0000256" key="12">
    <source>
        <dbReference type="SAM" id="MobiDB-lite"/>
    </source>
</evidence>
<dbReference type="SUPFAM" id="SSF50729">
    <property type="entry name" value="PH domain-like"/>
    <property type="match status" value="1"/>
</dbReference>
<feature type="region of interest" description="Disordered" evidence="12">
    <location>
        <begin position="983"/>
        <end position="1007"/>
    </location>
</feature>
<dbReference type="InterPro" id="IPR027417">
    <property type="entry name" value="P-loop_NTPase"/>
</dbReference>
<dbReference type="Gene3D" id="2.60.200.20">
    <property type="match status" value="1"/>
</dbReference>
<dbReference type="PROSITE" id="PS50003">
    <property type="entry name" value="PH_DOMAIN"/>
    <property type="match status" value="1"/>
</dbReference>
<dbReference type="PANTHER" id="PTHR47117:SF10">
    <property type="entry name" value="KINESIN-LIKE PROTEIN KIF1B"/>
    <property type="match status" value="1"/>
</dbReference>
<evidence type="ECO:0000256" key="2">
    <source>
        <dbReference type="ARBA" id="ARBA00020751"/>
    </source>
</evidence>
<name>A0AAW0DJ05_9AGAR</name>
<feature type="domain" description="Kinesin motor" evidence="15">
    <location>
        <begin position="1"/>
        <end position="246"/>
    </location>
</feature>
<dbReference type="InterPro" id="IPR000253">
    <property type="entry name" value="FHA_dom"/>
</dbReference>
<feature type="region of interest" description="Disordered" evidence="12">
    <location>
        <begin position="464"/>
        <end position="490"/>
    </location>
</feature>
<evidence type="ECO:0000256" key="4">
    <source>
        <dbReference type="ARBA" id="ARBA00022701"/>
    </source>
</evidence>
<evidence type="ECO:0000256" key="8">
    <source>
        <dbReference type="ARBA" id="ARBA00023175"/>
    </source>
</evidence>
<dbReference type="InterPro" id="IPR001849">
    <property type="entry name" value="PH_domain"/>
</dbReference>
<dbReference type="Pfam" id="PF12423">
    <property type="entry name" value="KIF1B"/>
    <property type="match status" value="1"/>
</dbReference>
<keyword evidence="7 11" id="KW-0175">Coiled coil</keyword>
<comment type="caution">
    <text evidence="10">Lacks conserved residue(s) required for the propagation of feature annotation.</text>
</comment>
<dbReference type="GO" id="GO:0005524">
    <property type="term" value="F:ATP binding"/>
    <property type="evidence" value="ECO:0007669"/>
    <property type="project" value="UniProtKB-KW"/>
</dbReference>
<dbReference type="PROSITE" id="PS50067">
    <property type="entry name" value="KINESIN_MOTOR_2"/>
    <property type="match status" value="1"/>
</dbReference>
<evidence type="ECO:0000313" key="17">
    <source>
        <dbReference type="Proteomes" id="UP001383192"/>
    </source>
</evidence>
<dbReference type="Pfam" id="PF00169">
    <property type="entry name" value="PH"/>
    <property type="match status" value="1"/>
</dbReference>
<comment type="similarity">
    <text evidence="10">Belongs to the TRAFAC class myosin-kinesin ATPase superfamily. Kinesin family.</text>
</comment>
<evidence type="ECO:0000256" key="1">
    <source>
        <dbReference type="ARBA" id="ARBA00004245"/>
    </source>
</evidence>
<dbReference type="SMART" id="SM00129">
    <property type="entry name" value="KISc"/>
    <property type="match status" value="1"/>
</dbReference>
<keyword evidence="8" id="KW-0505">Motor protein</keyword>
<dbReference type="InterPro" id="IPR019821">
    <property type="entry name" value="Kinesin_motor_CS"/>
</dbReference>
<feature type="domain" description="FHA" evidence="14">
    <location>
        <begin position="366"/>
        <end position="417"/>
    </location>
</feature>
<dbReference type="Pfam" id="PF16183">
    <property type="entry name" value="Kinesin_assoc"/>
    <property type="match status" value="1"/>
</dbReference>
<dbReference type="GO" id="GO:0003777">
    <property type="term" value="F:microtubule motor activity"/>
    <property type="evidence" value="ECO:0007669"/>
    <property type="project" value="InterPro"/>
</dbReference>
<dbReference type="SMART" id="SM00233">
    <property type="entry name" value="PH"/>
    <property type="match status" value="1"/>
</dbReference>
<evidence type="ECO:0000259" key="14">
    <source>
        <dbReference type="PROSITE" id="PS50006"/>
    </source>
</evidence>
<dbReference type="GO" id="GO:0008017">
    <property type="term" value="F:microtubule binding"/>
    <property type="evidence" value="ECO:0007669"/>
    <property type="project" value="InterPro"/>
</dbReference>
<dbReference type="EMBL" id="JAYKXP010000013">
    <property type="protein sequence ID" value="KAK7051361.1"/>
    <property type="molecule type" value="Genomic_DNA"/>
</dbReference>
<protein>
    <recommendedName>
        <fullName evidence="2">Kinesin-like protein unc-104</fullName>
    </recommendedName>
</protein>
<dbReference type="Pfam" id="PF12473">
    <property type="entry name" value="DUF3694"/>
    <property type="match status" value="1"/>
</dbReference>
<dbReference type="InterPro" id="IPR032405">
    <property type="entry name" value="Kinesin_assoc"/>
</dbReference>
<comment type="subcellular location">
    <subcellularLocation>
        <location evidence="1">Cytoplasm</location>
        <location evidence="1">Cytoskeleton</location>
    </subcellularLocation>
</comment>
<dbReference type="InterPro" id="IPR001752">
    <property type="entry name" value="Kinesin_motor_dom"/>
</dbReference>
<dbReference type="Gene3D" id="3.40.850.10">
    <property type="entry name" value="Kinesin motor domain"/>
    <property type="match status" value="1"/>
</dbReference>
<keyword evidence="4" id="KW-0493">Microtubule</keyword>
<dbReference type="InterPro" id="IPR022140">
    <property type="entry name" value="Kinesin-like_KIF1-typ"/>
</dbReference>
<dbReference type="InterPro" id="IPR011993">
    <property type="entry name" value="PH-like_dom_sf"/>
</dbReference>
<evidence type="ECO:0000256" key="3">
    <source>
        <dbReference type="ARBA" id="ARBA00022490"/>
    </source>
</evidence>
<evidence type="ECO:0000256" key="9">
    <source>
        <dbReference type="ARBA" id="ARBA00023212"/>
    </source>
</evidence>
<proteinExistence type="inferred from homology"/>
<evidence type="ECO:0000256" key="10">
    <source>
        <dbReference type="PROSITE-ProRule" id="PRU00283"/>
    </source>
</evidence>
<comment type="caution">
    <text evidence="16">The sequence shown here is derived from an EMBL/GenBank/DDBJ whole genome shotgun (WGS) entry which is preliminary data.</text>
</comment>
<evidence type="ECO:0000256" key="7">
    <source>
        <dbReference type="ARBA" id="ARBA00023054"/>
    </source>
</evidence>
<dbReference type="GO" id="GO:0005874">
    <property type="term" value="C:microtubule"/>
    <property type="evidence" value="ECO:0007669"/>
    <property type="project" value="UniProtKB-KW"/>
</dbReference>
<dbReference type="CDD" id="cd01233">
    <property type="entry name" value="PH_KIFIA_KIFIB"/>
    <property type="match status" value="1"/>
</dbReference>
<dbReference type="FunFam" id="3.40.850.10:FF:000167">
    <property type="entry name" value="Uncharacterized protein"/>
    <property type="match status" value="1"/>
</dbReference>
<evidence type="ECO:0000256" key="6">
    <source>
        <dbReference type="ARBA" id="ARBA00022840"/>
    </source>
</evidence>
<keyword evidence="5" id="KW-0547">Nucleotide-binding</keyword>
<dbReference type="Gene3D" id="6.10.250.2520">
    <property type="match status" value="1"/>
</dbReference>
<keyword evidence="6" id="KW-0067">ATP-binding</keyword>
<gene>
    <name evidence="16" type="ORF">VNI00_004861</name>
</gene>
<reference evidence="16 17" key="1">
    <citation type="submission" date="2024-01" db="EMBL/GenBank/DDBJ databases">
        <title>A draft genome for a cacao thread blight-causing isolate of Paramarasmius palmivorus.</title>
        <authorList>
            <person name="Baruah I.K."/>
            <person name="Bukari Y."/>
            <person name="Amoako-Attah I."/>
            <person name="Meinhardt L.W."/>
            <person name="Bailey B.A."/>
            <person name="Cohen S.P."/>
        </authorList>
    </citation>
    <scope>NUCLEOTIDE SEQUENCE [LARGE SCALE GENOMIC DNA]</scope>
    <source>
        <strain evidence="16 17">GH-12</strain>
    </source>
</reference>
<dbReference type="PROSITE" id="PS50006">
    <property type="entry name" value="FHA_DOMAIN"/>
    <property type="match status" value="1"/>
</dbReference>
<sequence>MGYGPDKGIIPLTCSELFVRVEDRKAADPNVNFTVEVSYIEIYNEKVRDLLNPKNTGNLRVREHPSLGPYVEDLSKLVVSSYDEMMTLMDEGNKARTVAATNMNETSSRSHAVFTLLLTMKRHDVDTNLDTEKVSRINLVDLAGSERANSTGATGQRLKEGANINKSLTTLGKVISSLATASGNEGKKGKKGKGDDFIPYRDSVLTWLLKDSLGGNSKTAMIAAISPADYEETLSTLRYADQAKKIKNKAVVNEDPNAKLVRELKEELEMLRARVASSAGEDTFDPKVPPEKQKVTYQTKDGRIKTVTKAELQEQMETSEKLMQSLNETWEEKLQRTQEIQKEREQALEELGISVEKNMVGVHTPKRVGRMDSEKPAAIRLSGDNILEDHCYFENTDGKVLLHALPDSVTFLNGKRVSPDQPQKLRSGFRIILGDNHVFRFNNPEEIRKQRDRATAKSNLALSVSAGDIENGGEASPATRPDSPVSSLDQDDVDWTFAQREAAFARLGLDPTLDSLPDDDLNKLFEKVTKAKTLREHHLKGRPESSLSQVDDVWSETGRPFSSDATTDDTSVDVPPSLQDSPDIGDGPLKDVQHQLENRLQAIAESSTEAEDLKVEKEHMEHQLRMVRMQMKRMIDARARGESDLETGQFEPVIYTARQLRLIRKVLDKWRAHRSFSMAEAVLSSAVLLKEANVISKELGKDVTYNFAISSGGSLAAPASSVDTIAGLDQFGDVSDPVLRSATQPSVAVKVLDKRHTAVYVWSLDRLQQQLQRMRNLTTYIDRPSYTQHFSSDEAFYDSPPPEYSFIGNALLSLAPLSRRLSSTSTVPIFCRYTSEAIGSCRIDLKLVNVVTPSRHSSAPPTRSASPVPGVVPTGSKLSFFLTIDSVKGLSHHDFNSVHLQVRLSSFVGPSIATEEVFPSTAIDLESSSLSELKFRRSFSIAATTKVLNHLRNGYAPIEFFASVTPTYLERLERWDEMREQKIVPRLSGTSSPSSEGRSTSAPPMRRSETDFVVQQTHDIAAWVQVCELAPDGQYVPVAVVSQGPLDPGCFSLHQGLQRRVVISLSSNSGQQFPWIELTKVRMGNVRLLDPKGRIHESESKALVTLPLLKDQTVEFKQDGTGALSGQVLWDSSVHDSALLNRVTAANQRILVQLSFAVAVETCADPVQFNMDIAVAIATRDARPPSKLLNFFGSSKILSKSSSLFHVRLSPPLTRSPKDLWRLDTAEKYVRGEETLGLWKPRGISVVEDYSRLVQMERKAADVQAIRVILAAAPTKPIQPDAIAWRADHLIKMSLDLWRKRFGHHGDIVLSQEPSDEESTISKKPPSIESLEGIKLISETKIITRSDGTTKKGHLLILTDAIQNVWEKRWFVLRRPYLHMYTHSNELEEVGVVTLTGVNVESDPQKEALLGKPFSFTLFTASNSHALAAPNQKEKLSWVAKLDPTRLPS</sequence>
<dbReference type="SUPFAM" id="SSF49879">
    <property type="entry name" value="SMAD/FHA domain"/>
    <property type="match status" value="1"/>
</dbReference>
<evidence type="ECO:0000259" key="15">
    <source>
        <dbReference type="PROSITE" id="PS50067"/>
    </source>
</evidence>
<dbReference type="InterPro" id="IPR008984">
    <property type="entry name" value="SMAD_FHA_dom_sf"/>
</dbReference>
<dbReference type="SUPFAM" id="SSF52540">
    <property type="entry name" value="P-loop containing nucleoside triphosphate hydrolases"/>
    <property type="match status" value="1"/>
</dbReference>
<feature type="region of interest" description="Disordered" evidence="12">
    <location>
        <begin position="536"/>
        <end position="590"/>
    </location>
</feature>
<dbReference type="InterPro" id="IPR022164">
    <property type="entry name" value="Kinesin-like"/>
</dbReference>
<evidence type="ECO:0000259" key="13">
    <source>
        <dbReference type="PROSITE" id="PS50003"/>
    </source>
</evidence>
<organism evidence="16 17">
    <name type="scientific">Paramarasmius palmivorus</name>
    <dbReference type="NCBI Taxonomy" id="297713"/>
    <lineage>
        <taxon>Eukaryota</taxon>
        <taxon>Fungi</taxon>
        <taxon>Dikarya</taxon>
        <taxon>Basidiomycota</taxon>
        <taxon>Agaricomycotina</taxon>
        <taxon>Agaricomycetes</taxon>
        <taxon>Agaricomycetidae</taxon>
        <taxon>Agaricales</taxon>
        <taxon>Marasmiineae</taxon>
        <taxon>Marasmiaceae</taxon>
        <taxon>Paramarasmius</taxon>
    </lineage>
</organism>
<keyword evidence="3" id="KW-0963">Cytoplasm</keyword>
<dbReference type="InterPro" id="IPR036961">
    <property type="entry name" value="Kinesin_motor_dom_sf"/>
</dbReference>
<keyword evidence="17" id="KW-1185">Reference proteome</keyword>
<evidence type="ECO:0000256" key="5">
    <source>
        <dbReference type="ARBA" id="ARBA00022741"/>
    </source>
</evidence>
<dbReference type="InterPro" id="IPR049780">
    <property type="entry name" value="PH_KIFIA_KIFIB"/>
</dbReference>
<dbReference type="PANTHER" id="PTHR47117">
    <property type="entry name" value="STAR-RELATED LIPID TRANSFER PROTEIN 9"/>
    <property type="match status" value="1"/>
</dbReference>
<accession>A0AAW0DJ05</accession>
<feature type="compositionally biased region" description="Low complexity" evidence="12">
    <location>
        <begin position="985"/>
        <end position="1001"/>
    </location>
</feature>
<evidence type="ECO:0000256" key="11">
    <source>
        <dbReference type="SAM" id="Coils"/>
    </source>
</evidence>
<evidence type="ECO:0000313" key="16">
    <source>
        <dbReference type="EMBL" id="KAK7051361.1"/>
    </source>
</evidence>
<dbReference type="GO" id="GO:0010970">
    <property type="term" value="P:transport along microtubule"/>
    <property type="evidence" value="ECO:0007669"/>
    <property type="project" value="UniProtKB-ARBA"/>
</dbReference>
<feature type="coiled-coil region" evidence="11">
    <location>
        <begin position="603"/>
        <end position="630"/>
    </location>
</feature>
<dbReference type="PROSITE" id="PS00411">
    <property type="entry name" value="KINESIN_MOTOR_1"/>
    <property type="match status" value="1"/>
</dbReference>
<dbReference type="Gene3D" id="2.30.29.30">
    <property type="entry name" value="Pleckstrin-homology domain (PH domain)/Phosphotyrosine-binding domain (PTB)"/>
    <property type="match status" value="1"/>
</dbReference>
<dbReference type="Pfam" id="PF00225">
    <property type="entry name" value="Kinesin"/>
    <property type="match status" value="1"/>
</dbReference>
<dbReference type="PRINTS" id="PR00380">
    <property type="entry name" value="KINESINHEAVY"/>
</dbReference>
<feature type="domain" description="PH" evidence="13">
    <location>
        <begin position="1348"/>
        <end position="1447"/>
    </location>
</feature>